<feature type="coiled-coil region" evidence="4">
    <location>
        <begin position="758"/>
        <end position="788"/>
    </location>
</feature>
<proteinExistence type="predicted"/>
<evidence type="ECO:0000256" key="5">
    <source>
        <dbReference type="SAM" id="MobiDB-lite"/>
    </source>
</evidence>
<dbReference type="InterPro" id="IPR018501">
    <property type="entry name" value="DDT_dom"/>
</dbReference>
<dbReference type="OrthoDB" id="332390at2759"/>
<evidence type="ECO:0000313" key="8">
    <source>
        <dbReference type="EMBL" id="KAG0268580.1"/>
    </source>
</evidence>
<evidence type="ECO:0000256" key="1">
    <source>
        <dbReference type="ARBA" id="ARBA00004123"/>
    </source>
</evidence>
<organism evidence="8 9">
    <name type="scientific">Actinomortierella ambigua</name>
    <dbReference type="NCBI Taxonomy" id="1343610"/>
    <lineage>
        <taxon>Eukaryota</taxon>
        <taxon>Fungi</taxon>
        <taxon>Fungi incertae sedis</taxon>
        <taxon>Mucoromycota</taxon>
        <taxon>Mortierellomycotina</taxon>
        <taxon>Mortierellomycetes</taxon>
        <taxon>Mortierellales</taxon>
        <taxon>Mortierellaceae</taxon>
        <taxon>Actinomortierella</taxon>
    </lineage>
</organism>
<evidence type="ECO:0000313" key="9">
    <source>
        <dbReference type="Proteomes" id="UP000807716"/>
    </source>
</evidence>
<feature type="region of interest" description="Disordered" evidence="5">
    <location>
        <begin position="246"/>
        <end position="286"/>
    </location>
</feature>
<keyword evidence="9" id="KW-1185">Reference proteome</keyword>
<dbReference type="PANTHER" id="PTHR32075:SF6">
    <property type="entry name" value="ISWI CHROMATIN-REMODELING COMPLEX SUBUNIT YPL216W-RELATED"/>
    <property type="match status" value="1"/>
</dbReference>
<dbReference type="EMBL" id="JAAAJB010000047">
    <property type="protein sequence ID" value="KAG0268580.1"/>
    <property type="molecule type" value="Genomic_DNA"/>
</dbReference>
<evidence type="ECO:0000256" key="4">
    <source>
        <dbReference type="SAM" id="Coils"/>
    </source>
</evidence>
<name>A0A9P6QJC6_9FUNG</name>
<feature type="compositionally biased region" description="Basic and acidic residues" evidence="5">
    <location>
        <begin position="271"/>
        <end position="281"/>
    </location>
</feature>
<dbReference type="Pfam" id="PF02791">
    <property type="entry name" value="DDT"/>
    <property type="match status" value="1"/>
</dbReference>
<evidence type="ECO:0000259" key="6">
    <source>
        <dbReference type="PROSITE" id="PS50827"/>
    </source>
</evidence>
<feature type="coiled-coil region" evidence="4">
    <location>
        <begin position="644"/>
        <end position="685"/>
    </location>
</feature>
<gene>
    <name evidence="8" type="ORF">DFQ27_006359</name>
</gene>
<sequence>MPLLKRKAIKPVPNPSSNEFDDDAPVWVMRFTNEIFTTYEYPTDYINRYLFYQQRTWQCITTGKSGLTYEEALESEHKAQSATASKFPSQLRKPLLEFVQFNIGRIDAVVEESIAQFKDRYYEGETVNVVWDKQKSYAGFIKRVLPKSEWITIEGSQDPEVPGQYLVQIVNESDKPIAGMEKIVDCSMLSRDRLAFNKMIVRTTIRECMSKENYMSAPWVVKNVWAKKYGIDTTLPASLQKARDLAQAKLKKRKGPGDPAPELSGAKKAKKDTPPGEEKKTVTPQEPVKVIKYPIEDLDLDVKLSKTEGDGKATLQRRPKGLTDLDVPQDCFEQVVMAWQFLNSFSESLKLSPFSIRDFEDSLLHAAVEPRSVLVAEYHSVLLNAIIDDRQKGISKPQLVTSTTNSGSGPGAFEREGSVASESSMGDDGDVSFDGGYQQRQHRPINERVALVGQGWDEQQIPSSRHGWEATLVGCVNELGTFETIPDVDRILNHLVPDESSTKDDVEFLFPTLSVQDKIRLLVFLIEVAAGTSGIRMYMEQCREQLKALRVETLELNKERKRLQAERAELEKKEGETARNATLEGIELEESLLAKESSEVEGENESVAASGRHESRQEKLKRMMREREIEESRRQLAIRKSKVLSAELKVKAEARKKLDDQERALDRKEEMIEQETKRYQIARVKPLGRDRFMNRYWYFDAMVSMPHATDRIYIQSPTFLDLEILRARTDRSRILRKLENEEADEGVYELLLQHEKQVREGLLAARAAEEQRRELEKKLKAEESEDDEELRYSLANWNSGRANGAGHRNEVHKEIDETIPVEYHQSKWSYYNEPEQVNLLLQWLSRKGERELALVDAITSRYDEIVGGMERRQYDLAVALQKEQSRRSTRTRTVQATEGYLGYINRTTK</sequence>
<dbReference type="Pfam" id="PF15613">
    <property type="entry name" value="WSD"/>
    <property type="match status" value="1"/>
</dbReference>
<dbReference type="SMART" id="SM00571">
    <property type="entry name" value="DDT"/>
    <property type="match status" value="1"/>
</dbReference>
<dbReference type="PROSITE" id="PS50827">
    <property type="entry name" value="DDT"/>
    <property type="match status" value="1"/>
</dbReference>
<dbReference type="InterPro" id="IPR028941">
    <property type="entry name" value="WHIM2_dom"/>
</dbReference>
<feature type="domain" description="WAC" evidence="7">
    <location>
        <begin position="24"/>
        <end position="133"/>
    </location>
</feature>
<feature type="domain" description="DDT" evidence="6">
    <location>
        <begin position="329"/>
        <end position="392"/>
    </location>
</feature>
<dbReference type="GO" id="GO:0000781">
    <property type="term" value="C:chromosome, telomeric region"/>
    <property type="evidence" value="ECO:0007669"/>
    <property type="project" value="GOC"/>
</dbReference>
<dbReference type="PANTHER" id="PTHR32075">
    <property type="entry name" value="ISWI CHROMATIN-REMODELING COMPLEX SUBUNIT YPL216W-RELATED"/>
    <property type="match status" value="1"/>
</dbReference>
<dbReference type="Proteomes" id="UP000807716">
    <property type="component" value="Unassembled WGS sequence"/>
</dbReference>
<feature type="compositionally biased region" description="Basic and acidic residues" evidence="5">
    <location>
        <begin position="611"/>
        <end position="622"/>
    </location>
</feature>
<feature type="compositionally biased region" description="Polar residues" evidence="5">
    <location>
        <begin position="398"/>
        <end position="407"/>
    </location>
</feature>
<keyword evidence="2 3" id="KW-0539">Nucleus</keyword>
<protein>
    <submittedName>
        <fullName evidence="8">Uncharacterized protein</fullName>
    </submittedName>
</protein>
<comment type="caution">
    <text evidence="8">The sequence shown here is derived from an EMBL/GenBank/DDBJ whole genome shotgun (WGS) entry which is preliminary data.</text>
</comment>
<evidence type="ECO:0000259" key="7">
    <source>
        <dbReference type="PROSITE" id="PS51136"/>
    </source>
</evidence>
<feature type="coiled-coil region" evidence="4">
    <location>
        <begin position="539"/>
        <end position="580"/>
    </location>
</feature>
<dbReference type="InterPro" id="IPR013136">
    <property type="entry name" value="WSTF_Acf1_Cbp146"/>
</dbReference>
<evidence type="ECO:0000256" key="3">
    <source>
        <dbReference type="PROSITE-ProRule" id="PRU00475"/>
    </source>
</evidence>
<feature type="region of interest" description="Disordered" evidence="5">
    <location>
        <begin position="398"/>
        <end position="439"/>
    </location>
</feature>
<dbReference type="GO" id="GO:0031509">
    <property type="term" value="P:subtelomeric heterochromatin formation"/>
    <property type="evidence" value="ECO:0007669"/>
    <property type="project" value="TreeGrafter"/>
</dbReference>
<dbReference type="GO" id="GO:0000785">
    <property type="term" value="C:chromatin"/>
    <property type="evidence" value="ECO:0007669"/>
    <property type="project" value="UniProtKB-ARBA"/>
</dbReference>
<dbReference type="GO" id="GO:0005634">
    <property type="term" value="C:nucleus"/>
    <property type="evidence" value="ECO:0007669"/>
    <property type="project" value="UniProtKB-SubCell"/>
</dbReference>
<evidence type="ECO:0000256" key="2">
    <source>
        <dbReference type="ARBA" id="ARBA00023242"/>
    </source>
</evidence>
<dbReference type="AlphaFoldDB" id="A0A9P6QJC6"/>
<accession>A0A9P6QJC6</accession>
<feature type="region of interest" description="Disordered" evidence="5">
    <location>
        <begin position="593"/>
        <end position="622"/>
    </location>
</feature>
<keyword evidence="4" id="KW-0175">Coiled coil</keyword>
<dbReference type="Pfam" id="PF10537">
    <property type="entry name" value="WAC_Acf1_DNA_bd"/>
    <property type="match status" value="1"/>
</dbReference>
<comment type="subcellular location">
    <subcellularLocation>
        <location evidence="1 3">Nucleus</location>
    </subcellularLocation>
</comment>
<reference evidence="8" key="1">
    <citation type="journal article" date="2020" name="Fungal Divers.">
        <title>Resolving the Mortierellaceae phylogeny through synthesis of multi-gene phylogenetics and phylogenomics.</title>
        <authorList>
            <person name="Vandepol N."/>
            <person name="Liber J."/>
            <person name="Desiro A."/>
            <person name="Na H."/>
            <person name="Kennedy M."/>
            <person name="Barry K."/>
            <person name="Grigoriev I.V."/>
            <person name="Miller A.N."/>
            <person name="O'Donnell K."/>
            <person name="Stajich J.E."/>
            <person name="Bonito G."/>
        </authorList>
    </citation>
    <scope>NUCLEOTIDE SEQUENCE</scope>
    <source>
        <strain evidence="8">BC1065</strain>
    </source>
</reference>
<dbReference type="PROSITE" id="PS51136">
    <property type="entry name" value="WAC"/>
    <property type="match status" value="1"/>
</dbReference>